<reference evidence="2" key="1">
    <citation type="journal article" date="2021" name="Proc. Natl. Acad. Sci. U.S.A.">
        <title>Global biogeography of chemosynthetic symbionts reveals both localized and globally distributed symbiont groups. .</title>
        <authorList>
            <person name="Osvatic J.T."/>
            <person name="Wilkins L.G.E."/>
            <person name="Leibrecht L."/>
            <person name="Leray M."/>
            <person name="Zauner S."/>
            <person name="Polzin J."/>
            <person name="Camacho Y."/>
            <person name="Gros O."/>
            <person name="van Gils J.A."/>
            <person name="Eisen J.A."/>
            <person name="Petersen J.M."/>
            <person name="Yuen B."/>
        </authorList>
    </citation>
    <scope>NUCLEOTIDE SEQUENCE</scope>
    <source>
        <strain evidence="2">MAGL173</strain>
    </source>
</reference>
<proteinExistence type="predicted"/>
<sequence length="283" mass="32384">MTAIETTHSNLLYPALHSQTFGKPLREPLVGVTALIDLKPVGLILCELDDSGTARIFCWNVLPQYRKKGVGHRLLSRLEQMFLANGIRMLSLSIRSDLASFQAVKAILIPQGWSCSEILRLYKVTKSSYRKPLWFDRVPLRNGYSLFPWHELRPTEKAQIVARQQVDNWFPSELNPFQEESTIEWSNSLGLRYQDEVIGWMITHRVAAGVTQYTVLFVAAEHRPRATGIALIAESVRRHLAAGGSRAIFQVRSDNQLFLRFVERRFNSILSSTAKRMQFNKEL</sequence>
<name>A0A9E4N033_9GAMM</name>
<dbReference type="InterPro" id="IPR016181">
    <property type="entry name" value="Acyl_CoA_acyltransferase"/>
</dbReference>
<dbReference type="Gene3D" id="3.40.630.30">
    <property type="match status" value="2"/>
</dbReference>
<feature type="domain" description="N-acetyltransferase" evidence="1">
    <location>
        <begin position="1"/>
        <end position="136"/>
    </location>
</feature>
<evidence type="ECO:0000313" key="3">
    <source>
        <dbReference type="Proteomes" id="UP000886687"/>
    </source>
</evidence>
<dbReference type="GO" id="GO:0016747">
    <property type="term" value="F:acyltransferase activity, transferring groups other than amino-acyl groups"/>
    <property type="evidence" value="ECO:0007669"/>
    <property type="project" value="InterPro"/>
</dbReference>
<evidence type="ECO:0000259" key="1">
    <source>
        <dbReference type="PROSITE" id="PS51186"/>
    </source>
</evidence>
<dbReference type="EMBL" id="JAEPDI010000001">
    <property type="protein sequence ID" value="MCG7938089.1"/>
    <property type="molecule type" value="Genomic_DNA"/>
</dbReference>
<dbReference type="InterPro" id="IPR000182">
    <property type="entry name" value="GNAT_dom"/>
</dbReference>
<dbReference type="AlphaFoldDB" id="A0A9E4N033"/>
<comment type="caution">
    <text evidence="2">The sequence shown here is derived from an EMBL/GenBank/DDBJ whole genome shotgun (WGS) entry which is preliminary data.</text>
</comment>
<dbReference type="Proteomes" id="UP000886687">
    <property type="component" value="Unassembled WGS sequence"/>
</dbReference>
<dbReference type="SUPFAM" id="SSF55729">
    <property type="entry name" value="Acyl-CoA N-acyltransferases (Nat)"/>
    <property type="match status" value="2"/>
</dbReference>
<accession>A0A9E4N033</accession>
<dbReference type="CDD" id="cd04301">
    <property type="entry name" value="NAT_SF"/>
    <property type="match status" value="1"/>
</dbReference>
<dbReference type="PROSITE" id="PS51186">
    <property type="entry name" value="GNAT"/>
    <property type="match status" value="1"/>
</dbReference>
<gene>
    <name evidence="2" type="ORF">JAZ04_04415</name>
</gene>
<protein>
    <submittedName>
        <fullName evidence="2">GNAT family N-acetyltransferase</fullName>
    </submittedName>
</protein>
<dbReference type="Pfam" id="PF00583">
    <property type="entry name" value="Acetyltransf_1"/>
    <property type="match status" value="1"/>
</dbReference>
<organism evidence="2 3">
    <name type="scientific">Candidatus Thiodiazotropha lotti</name>
    <dbReference type="NCBI Taxonomy" id="2792787"/>
    <lineage>
        <taxon>Bacteria</taxon>
        <taxon>Pseudomonadati</taxon>
        <taxon>Pseudomonadota</taxon>
        <taxon>Gammaproteobacteria</taxon>
        <taxon>Chromatiales</taxon>
        <taxon>Sedimenticolaceae</taxon>
        <taxon>Candidatus Thiodiazotropha</taxon>
    </lineage>
</organism>
<evidence type="ECO:0000313" key="2">
    <source>
        <dbReference type="EMBL" id="MCG7938089.1"/>
    </source>
</evidence>